<dbReference type="PROSITE" id="PS51186">
    <property type="entry name" value="GNAT"/>
    <property type="match status" value="1"/>
</dbReference>
<evidence type="ECO:0000313" key="2">
    <source>
        <dbReference type="EMBL" id="KAA2217421.1"/>
    </source>
</evidence>
<dbReference type="Gene3D" id="3.40.630.30">
    <property type="match status" value="1"/>
</dbReference>
<sequence>MVMGSIIDLCQNNRQFLKWQGPLDQFLAAMPEEWHWDFFIYMDNAKDCIELFAITVDDQIVSGGMVFKGLPPEMKIFEREVEHYPENGYLYIGFLFVVPEYRGQDIGSTWLECIRALYGEKGFWLTVEEPGLVGFYEKNGFKWTSTLKRGPIIEELLILEPLKHMGVEKATC</sequence>
<dbReference type="SUPFAM" id="SSF55729">
    <property type="entry name" value="Acyl-CoA N-acyltransferases (Nat)"/>
    <property type="match status" value="1"/>
</dbReference>
<organism evidence="2 3">
    <name type="scientific">Maribacter flavus</name>
    <dbReference type="NCBI Taxonomy" id="1658664"/>
    <lineage>
        <taxon>Bacteria</taxon>
        <taxon>Pseudomonadati</taxon>
        <taxon>Bacteroidota</taxon>
        <taxon>Flavobacteriia</taxon>
        <taxon>Flavobacteriales</taxon>
        <taxon>Flavobacteriaceae</taxon>
        <taxon>Maribacter</taxon>
    </lineage>
</organism>
<gene>
    <name evidence="2" type="ORF">F0361_15880</name>
</gene>
<dbReference type="EMBL" id="VUOE01000002">
    <property type="protein sequence ID" value="KAA2217421.1"/>
    <property type="molecule type" value="Genomic_DNA"/>
</dbReference>
<protein>
    <submittedName>
        <fullName evidence="2">GNAT family N-acetyltransferase</fullName>
    </submittedName>
</protein>
<dbReference type="GO" id="GO:0016747">
    <property type="term" value="F:acyltransferase activity, transferring groups other than amino-acyl groups"/>
    <property type="evidence" value="ECO:0007669"/>
    <property type="project" value="InterPro"/>
</dbReference>
<dbReference type="CDD" id="cd04301">
    <property type="entry name" value="NAT_SF"/>
    <property type="match status" value="1"/>
</dbReference>
<proteinExistence type="predicted"/>
<evidence type="ECO:0000259" key="1">
    <source>
        <dbReference type="PROSITE" id="PS51186"/>
    </source>
</evidence>
<reference evidence="2 3" key="1">
    <citation type="submission" date="2019-09" db="EMBL/GenBank/DDBJ databases">
        <authorList>
            <person name="Khan S.A."/>
            <person name="Jeon C.O."/>
            <person name="Chun B.H."/>
            <person name="Jeong S.E."/>
        </authorList>
    </citation>
    <scope>NUCLEOTIDE SEQUENCE [LARGE SCALE GENOMIC DNA]</scope>
    <source>
        <strain evidence="2 3">KCTC 42508</strain>
    </source>
</reference>
<dbReference type="InterPro" id="IPR000182">
    <property type="entry name" value="GNAT_dom"/>
</dbReference>
<name>A0A5B2TRX1_9FLAO</name>
<dbReference type="Pfam" id="PF13508">
    <property type="entry name" value="Acetyltransf_7"/>
    <property type="match status" value="1"/>
</dbReference>
<dbReference type="Proteomes" id="UP000323188">
    <property type="component" value="Unassembled WGS sequence"/>
</dbReference>
<dbReference type="AlphaFoldDB" id="A0A5B2TRX1"/>
<keyword evidence="2" id="KW-0808">Transferase</keyword>
<evidence type="ECO:0000313" key="3">
    <source>
        <dbReference type="Proteomes" id="UP000323188"/>
    </source>
</evidence>
<comment type="caution">
    <text evidence="2">The sequence shown here is derived from an EMBL/GenBank/DDBJ whole genome shotgun (WGS) entry which is preliminary data.</text>
</comment>
<feature type="domain" description="N-acetyltransferase" evidence="1">
    <location>
        <begin position="1"/>
        <end position="163"/>
    </location>
</feature>
<accession>A0A5B2TRX1</accession>
<dbReference type="InterPro" id="IPR016181">
    <property type="entry name" value="Acyl_CoA_acyltransferase"/>
</dbReference>